<accession>A0ACC4DW95</accession>
<keyword evidence="2" id="KW-1185">Reference proteome</keyword>
<sequence>MDPAAMGDGDDADAAAMAQMMGFSAFGAQDRPQKKRRYNPSPTPRPSTSPRRSSSIITSNIVRATLEAPRPRRVRTRRLSGRRSAISLDDDEEADVAGDDAAVAAAAAVESTPIASLPRPAGLPERPAPGVGFVGMPPRRGHGELPEHTRDGGPSSGKAWYEDYYDPSSNENPWERLESSMGLSPRDMSSRAQHQGHRKCINGSRGANSYRSGDIEDSDAPYWPPALRRAGYRVSSMPLLGWTSRVGLRSRDPSNDLHATRQPSMPRHRRRRLTSHDPARPGDWDQGAHLCARYGHAGGIVHAGVAPWPAARALAES</sequence>
<protein>
    <submittedName>
        <fullName evidence="1">Uncharacterized protein</fullName>
    </submittedName>
</protein>
<organism evidence="1 2">
    <name type="scientific">Purpureocillium lilacinum</name>
    <name type="common">Paecilomyces lilacinus</name>
    <dbReference type="NCBI Taxonomy" id="33203"/>
    <lineage>
        <taxon>Eukaryota</taxon>
        <taxon>Fungi</taxon>
        <taxon>Dikarya</taxon>
        <taxon>Ascomycota</taxon>
        <taxon>Pezizomycotina</taxon>
        <taxon>Sordariomycetes</taxon>
        <taxon>Hypocreomycetidae</taxon>
        <taxon>Hypocreales</taxon>
        <taxon>Ophiocordycipitaceae</taxon>
        <taxon>Purpureocillium</taxon>
    </lineage>
</organism>
<comment type="caution">
    <text evidence="1">The sequence shown here is derived from an EMBL/GenBank/DDBJ whole genome shotgun (WGS) entry which is preliminary data.</text>
</comment>
<gene>
    <name evidence="1" type="ORF">ACCO45_005420</name>
</gene>
<dbReference type="EMBL" id="JBGNUJ010000004">
    <property type="protein sequence ID" value="KAL3960303.1"/>
    <property type="molecule type" value="Genomic_DNA"/>
</dbReference>
<proteinExistence type="predicted"/>
<reference evidence="1" key="1">
    <citation type="submission" date="2024-12" db="EMBL/GenBank/DDBJ databases">
        <title>Comparative genomics and development of molecular markers within Purpureocillium lilacinum and among Purpureocillium species.</title>
        <authorList>
            <person name="Yeh Z.-Y."/>
            <person name="Ni N.-T."/>
            <person name="Lo P.-H."/>
            <person name="Mushyakhwo K."/>
            <person name="Lin C.-F."/>
            <person name="Nai Y.-S."/>
        </authorList>
    </citation>
    <scope>NUCLEOTIDE SEQUENCE</scope>
    <source>
        <strain evidence="1">NCHU-NPUST-175</strain>
    </source>
</reference>
<dbReference type="Proteomes" id="UP001638806">
    <property type="component" value="Unassembled WGS sequence"/>
</dbReference>
<name>A0ACC4DW95_PURLI</name>
<evidence type="ECO:0000313" key="2">
    <source>
        <dbReference type="Proteomes" id="UP001638806"/>
    </source>
</evidence>
<evidence type="ECO:0000313" key="1">
    <source>
        <dbReference type="EMBL" id="KAL3960303.1"/>
    </source>
</evidence>